<feature type="transmembrane region" description="Helical" evidence="1">
    <location>
        <begin position="341"/>
        <end position="361"/>
    </location>
</feature>
<evidence type="ECO:0000256" key="1">
    <source>
        <dbReference type="SAM" id="Phobius"/>
    </source>
</evidence>
<dbReference type="Proteomes" id="UP000005744">
    <property type="component" value="Unassembled WGS sequence"/>
</dbReference>
<feature type="domain" description="ORC1/DEAH AAA+ ATPase" evidence="2">
    <location>
        <begin position="624"/>
        <end position="773"/>
    </location>
</feature>
<dbReference type="HOGENOM" id="CLU_013530_0_0_6"/>
<protein>
    <submittedName>
        <fullName evidence="3">ATPase</fullName>
    </submittedName>
</protein>
<feature type="transmembrane region" description="Helical" evidence="1">
    <location>
        <begin position="69"/>
        <end position="92"/>
    </location>
</feature>
<dbReference type="Gene3D" id="3.40.50.300">
    <property type="entry name" value="P-loop containing nucleotide triphosphate hydrolases"/>
    <property type="match status" value="1"/>
</dbReference>
<feature type="transmembrane region" description="Helical" evidence="1">
    <location>
        <begin position="373"/>
        <end position="396"/>
    </location>
</feature>
<name>I3CEY9_9GAMM</name>
<organism evidence="3 4">
    <name type="scientific">Beggiatoa alba B18LD</name>
    <dbReference type="NCBI Taxonomy" id="395493"/>
    <lineage>
        <taxon>Bacteria</taxon>
        <taxon>Pseudomonadati</taxon>
        <taxon>Pseudomonadota</taxon>
        <taxon>Gammaproteobacteria</taxon>
        <taxon>Thiotrichales</taxon>
        <taxon>Thiotrichaceae</taxon>
        <taxon>Beggiatoa</taxon>
    </lineage>
</organism>
<evidence type="ECO:0000313" key="3">
    <source>
        <dbReference type="EMBL" id="EIJ42182.1"/>
    </source>
</evidence>
<dbReference type="InterPro" id="IPR049945">
    <property type="entry name" value="AAA_22"/>
</dbReference>
<keyword evidence="4" id="KW-1185">Reference proteome</keyword>
<keyword evidence="1" id="KW-0812">Transmembrane</keyword>
<feature type="transmembrane region" description="Helical" evidence="1">
    <location>
        <begin position="14"/>
        <end position="31"/>
    </location>
</feature>
<dbReference type="PANTHER" id="PTHR34301">
    <property type="entry name" value="DNA-BINDING PROTEIN-RELATED"/>
    <property type="match status" value="1"/>
</dbReference>
<dbReference type="GO" id="GO:0016887">
    <property type="term" value="F:ATP hydrolysis activity"/>
    <property type="evidence" value="ECO:0007669"/>
    <property type="project" value="InterPro"/>
</dbReference>
<dbReference type="EMBL" id="JH600070">
    <property type="protein sequence ID" value="EIJ42182.1"/>
    <property type="molecule type" value="Genomic_DNA"/>
</dbReference>
<feature type="transmembrane region" description="Helical" evidence="1">
    <location>
        <begin position="279"/>
        <end position="297"/>
    </location>
</feature>
<keyword evidence="1" id="KW-1133">Transmembrane helix</keyword>
<feature type="transmembrane region" description="Helical" evidence="1">
    <location>
        <begin position="98"/>
        <end position="116"/>
    </location>
</feature>
<dbReference type="AlphaFoldDB" id="I3CEY9"/>
<dbReference type="eggNOG" id="COG1672">
    <property type="taxonomic scope" value="Bacteria"/>
</dbReference>
<accession>I3CEY9</accession>
<feature type="transmembrane region" description="Helical" evidence="1">
    <location>
        <begin position="252"/>
        <end position="272"/>
    </location>
</feature>
<reference evidence="3 4" key="1">
    <citation type="submission" date="2011-11" db="EMBL/GenBank/DDBJ databases">
        <title>Improved High-Quality Draft sequence of Beggiatoa alba B18lD.</title>
        <authorList>
            <consortium name="US DOE Joint Genome Institute"/>
            <person name="Lucas S."/>
            <person name="Han J."/>
            <person name="Lapidus A."/>
            <person name="Cheng J.-F."/>
            <person name="Goodwin L."/>
            <person name="Pitluck S."/>
            <person name="Peters L."/>
            <person name="Mikhailova N."/>
            <person name="Held B."/>
            <person name="Detter J.C."/>
            <person name="Han C."/>
            <person name="Tapia R."/>
            <person name="Land M."/>
            <person name="Hauser L."/>
            <person name="Kyrpides N."/>
            <person name="Ivanova N."/>
            <person name="Pagani I."/>
            <person name="Samuel K."/>
            <person name="Teske A."/>
            <person name="Mueller J."/>
            <person name="Woyke T."/>
        </authorList>
    </citation>
    <scope>NUCLEOTIDE SEQUENCE [LARGE SCALE GENOMIC DNA]</scope>
    <source>
        <strain evidence="3 4">B18LD</strain>
    </source>
</reference>
<dbReference type="RefSeq" id="WP_002684894.1">
    <property type="nucleotide sequence ID" value="NZ_JH600070.1"/>
</dbReference>
<dbReference type="Pfam" id="PF13401">
    <property type="entry name" value="AAA_22"/>
    <property type="match status" value="1"/>
</dbReference>
<gene>
    <name evidence="3" type="ORF">BegalDRAFT_1285</name>
</gene>
<feature type="transmembrane region" description="Helical" evidence="1">
    <location>
        <begin position="211"/>
        <end position="232"/>
    </location>
</feature>
<keyword evidence="1" id="KW-0472">Membrane</keyword>
<evidence type="ECO:0000313" key="4">
    <source>
        <dbReference type="Proteomes" id="UP000005744"/>
    </source>
</evidence>
<proteinExistence type="predicted"/>
<sequence>MNVSAQSRPRFRHFLLQSCLLSFSLLGWLLFKPTGWRRYLQDISPNLPPDFALSDLQTIHWQSTHLWQLLLAGHVIWAIWVSLITISMVSLFTNTTDALFLSGAYAYFFTLIGGLIGSLSVSVIFGITIGIIGGIALSLTVGLYNETVFSMAENIAIVVMLNVSEESIQIPQGTLQAWMTILLAVFTASLAASIMQNITITPYRHSQQRQIGSVVIGVIISSGAIYFIIQFISTLAQGAAKLLENGGVFSFVYDSLISLMFGIAIFLIWILQTLRIGQGLLLGFLVSTLLILSTLPLNQFEDQNSLSLIIKGVHDGIENGLLYTLLFAFPYALAKRIANPWAGLVAGIFSSAGMYIAFVVILKTQSLELTLRFLLLAFLIGISFPAWISLLIYPFVSAWNLILYRLEELRAPDAPSLLPLHSAFWDERQRLPLYGLESYLVMLAERKPAETEQAIYALSQTPQKWAAQEAQIELDARRLEQCQTVAAISKAHKHLAAGELSSPVSALLRSLSRISRDTEAALLQESTYNQRLALDAVEERLDGLLRELTRSTEPYALRFRPIAEQWRQQLSDYGRALGEAVESRQEISNPYIIGIPLTEHQEIFVGRGDVSEQIERLLLDNRCPPLLLYGQRRTGKTSLLNNLGRLLPSTIIPLFVDLQGPASLAKNYEGFLYNISRAMLSSAKRHREIQLPALNREILRDDPFTYFDEWLDTIEQSLESQQTILLTLDEFSALEHVFAKNLLDEASVLGMFRHIIQHRPRFKLLLSGSHTIDEFERWASYLINVRIVHLSYLQASEALKLIEQPVQGFALRYEYNASQRVMEVTRCHPALIQLLCAEIVTLKNRQHIHERRLATLENVDAAIPSALQHGRFFFADIENNQVSHIGAEILHRLAECGEGAILTTEELAKPYTLEVFTPALQNLLQRELLEPLGKGYRFQVEMVRRWFCG</sequence>
<dbReference type="PANTHER" id="PTHR34301:SF8">
    <property type="entry name" value="ATPASE DOMAIN-CONTAINING PROTEIN"/>
    <property type="match status" value="1"/>
</dbReference>
<dbReference type="InterPro" id="IPR027417">
    <property type="entry name" value="P-loop_NTPase"/>
</dbReference>
<dbReference type="SUPFAM" id="SSF52540">
    <property type="entry name" value="P-loop containing nucleoside triphosphate hydrolases"/>
    <property type="match status" value="1"/>
</dbReference>
<evidence type="ECO:0000259" key="2">
    <source>
        <dbReference type="Pfam" id="PF13401"/>
    </source>
</evidence>
<dbReference type="STRING" id="395493.BegalDRAFT_1285"/>
<feature type="transmembrane region" description="Helical" evidence="1">
    <location>
        <begin position="177"/>
        <end position="199"/>
    </location>
</feature>